<protein>
    <submittedName>
        <fullName evidence="1">Uncharacterized protein</fullName>
    </submittedName>
</protein>
<comment type="caution">
    <text evidence="1">The sequence shown here is derived from an EMBL/GenBank/DDBJ whole genome shotgun (WGS) entry which is preliminary data.</text>
</comment>
<evidence type="ECO:0000313" key="2">
    <source>
        <dbReference type="Proteomes" id="UP001596288"/>
    </source>
</evidence>
<reference evidence="2" key="1">
    <citation type="journal article" date="2019" name="Int. J. Syst. Evol. Microbiol.">
        <title>The Global Catalogue of Microorganisms (GCM) 10K type strain sequencing project: providing services to taxonomists for standard genome sequencing and annotation.</title>
        <authorList>
            <consortium name="The Broad Institute Genomics Platform"/>
            <consortium name="The Broad Institute Genome Sequencing Center for Infectious Disease"/>
            <person name="Wu L."/>
            <person name="Ma J."/>
        </authorList>
    </citation>
    <scope>NUCLEOTIDE SEQUENCE [LARGE SCALE GENOMIC DNA]</scope>
    <source>
        <strain evidence="2">CCM 8927</strain>
    </source>
</reference>
<dbReference type="RefSeq" id="WP_171000480.1">
    <property type="nucleotide sequence ID" value="NZ_BJDF01000007.1"/>
</dbReference>
<gene>
    <name evidence="1" type="ORF">ACFQAV_02675</name>
</gene>
<evidence type="ECO:0000313" key="1">
    <source>
        <dbReference type="EMBL" id="MFC6175721.1"/>
    </source>
</evidence>
<accession>A0ABW1RI43</accession>
<name>A0ABW1RI43_9LACO</name>
<proteinExistence type="predicted"/>
<dbReference type="EMBL" id="JBHSSF010000007">
    <property type="protein sequence ID" value="MFC6175721.1"/>
    <property type="molecule type" value="Genomic_DNA"/>
</dbReference>
<organism evidence="1 2">
    <name type="scientific">Companilactobacillus huachuanensis</name>
    <dbReference type="NCBI Taxonomy" id="2559914"/>
    <lineage>
        <taxon>Bacteria</taxon>
        <taxon>Bacillati</taxon>
        <taxon>Bacillota</taxon>
        <taxon>Bacilli</taxon>
        <taxon>Lactobacillales</taxon>
        <taxon>Lactobacillaceae</taxon>
        <taxon>Companilactobacillus</taxon>
    </lineage>
</organism>
<keyword evidence="2" id="KW-1185">Reference proteome</keyword>
<sequence length="50" mass="5721">MSDKDKSSKLIKVSNLSKKSQAKLEEIKKKQGLKTDEEAIEYLTSFFAKK</sequence>
<dbReference type="Proteomes" id="UP001596288">
    <property type="component" value="Unassembled WGS sequence"/>
</dbReference>